<feature type="signal peptide" evidence="2">
    <location>
        <begin position="1"/>
        <end position="19"/>
    </location>
</feature>
<keyword evidence="5" id="KW-1185">Reference proteome</keyword>
<dbReference type="SUPFAM" id="SSF53474">
    <property type="entry name" value="alpha/beta-Hydrolases"/>
    <property type="match status" value="1"/>
</dbReference>
<evidence type="ECO:0000259" key="3">
    <source>
        <dbReference type="Pfam" id="PF00135"/>
    </source>
</evidence>
<protein>
    <submittedName>
        <fullName evidence="4">NLGN</fullName>
    </submittedName>
</protein>
<name>A0A8S3R938_MYTED</name>
<dbReference type="EMBL" id="CAJPWZ010000944">
    <property type="protein sequence ID" value="CAG2204354.1"/>
    <property type="molecule type" value="Genomic_DNA"/>
</dbReference>
<reference evidence="4" key="1">
    <citation type="submission" date="2021-03" db="EMBL/GenBank/DDBJ databases">
        <authorList>
            <person name="Bekaert M."/>
        </authorList>
    </citation>
    <scope>NUCLEOTIDE SEQUENCE</scope>
</reference>
<comment type="caution">
    <text evidence="4">The sequence shown here is derived from an EMBL/GenBank/DDBJ whole genome shotgun (WGS) entry which is preliminary data.</text>
</comment>
<dbReference type="PANTHER" id="PTHR43903">
    <property type="entry name" value="NEUROLIGIN"/>
    <property type="match status" value="1"/>
</dbReference>
<feature type="domain" description="Carboxylesterase type B" evidence="3">
    <location>
        <begin position="21"/>
        <end position="506"/>
    </location>
</feature>
<evidence type="ECO:0000313" key="5">
    <source>
        <dbReference type="Proteomes" id="UP000683360"/>
    </source>
</evidence>
<dbReference type="Pfam" id="PF00135">
    <property type="entry name" value="COesterase"/>
    <property type="match status" value="1"/>
</dbReference>
<accession>A0A8S3R938</accession>
<dbReference type="AlphaFoldDB" id="A0A8S3R938"/>
<evidence type="ECO:0000313" key="4">
    <source>
        <dbReference type="EMBL" id="CAG2204354.1"/>
    </source>
</evidence>
<sequence>MSSRLILLTAAFCTGQCLLVRETVFGNVRGKISTRVPERQVEKYLGIPYASPPIGHLRFKRPQDPTTWKPLVLETNELPPACPQPYISYIDFHKPGFMNFDEDCLYMNIYVPKVDKVALPVLFFIHGGGNAIGMGAMFDGDILAAHGEIIVITFNYRLNDLGFYADPSNGIKGNNGLMDQVLAMKWVNRNIKYFNGDPSKVTIHGHSAGAMDAALHLLSNLTQGLFRNAIIHSCSPFSILALSPCVRTTRVSAIPEDCRPGTSYVYRDEEQDAINKLIKGGAVHEYLSTSRPGNNWIVVDGDFLTDSPEYLFTCEQFHADSVLIMMARDEAWPLDLDILNIEEIVEKDTYYDTNSTIEMLTFAFPERQEFKDAIKEELKKWKTLDLSKYPESVVMYSDVYFFAPMMKLADMISQKKNVYTLSFEVQHGWDLFYVFGLPTIGHPNFSYTPRDADVSKTTMRIISDFVKEGHWGSYSGLNIYSPEKKSYNKLDYANDHVVLTNEFNFKQPRLSFWYNYLFPSNFTCDISS</sequence>
<gene>
    <name evidence="4" type="ORF">MEDL_18808</name>
</gene>
<dbReference type="OrthoDB" id="19653at2759"/>
<evidence type="ECO:0000256" key="2">
    <source>
        <dbReference type="SAM" id="SignalP"/>
    </source>
</evidence>
<dbReference type="InterPro" id="IPR051093">
    <property type="entry name" value="Neuroligin/BSAL"/>
</dbReference>
<dbReference type="Gene3D" id="3.40.50.1820">
    <property type="entry name" value="alpha/beta hydrolase"/>
    <property type="match status" value="1"/>
</dbReference>
<keyword evidence="2" id="KW-0732">Signal</keyword>
<evidence type="ECO:0000256" key="1">
    <source>
        <dbReference type="ARBA" id="ARBA00005964"/>
    </source>
</evidence>
<dbReference type="Proteomes" id="UP000683360">
    <property type="component" value="Unassembled WGS sequence"/>
</dbReference>
<proteinExistence type="inferred from homology"/>
<dbReference type="InterPro" id="IPR029058">
    <property type="entry name" value="AB_hydrolase_fold"/>
</dbReference>
<dbReference type="InterPro" id="IPR002018">
    <property type="entry name" value="CarbesteraseB"/>
</dbReference>
<comment type="similarity">
    <text evidence="1">Belongs to the type-B carboxylesterase/lipase family.</text>
</comment>
<feature type="chain" id="PRO_5035938054" evidence="2">
    <location>
        <begin position="20"/>
        <end position="528"/>
    </location>
</feature>
<organism evidence="4 5">
    <name type="scientific">Mytilus edulis</name>
    <name type="common">Blue mussel</name>
    <dbReference type="NCBI Taxonomy" id="6550"/>
    <lineage>
        <taxon>Eukaryota</taxon>
        <taxon>Metazoa</taxon>
        <taxon>Spiralia</taxon>
        <taxon>Lophotrochozoa</taxon>
        <taxon>Mollusca</taxon>
        <taxon>Bivalvia</taxon>
        <taxon>Autobranchia</taxon>
        <taxon>Pteriomorphia</taxon>
        <taxon>Mytilida</taxon>
        <taxon>Mytiloidea</taxon>
        <taxon>Mytilidae</taxon>
        <taxon>Mytilinae</taxon>
        <taxon>Mytilus</taxon>
    </lineage>
</organism>